<dbReference type="Proteomes" id="UP000030512">
    <property type="component" value="Chromosome"/>
</dbReference>
<gene>
    <name evidence="1" type="ORF">JT25_003230</name>
</gene>
<accession>A0A140E536</accession>
<dbReference type="AlphaFoldDB" id="A0A140E536"/>
<evidence type="ECO:0000313" key="1">
    <source>
        <dbReference type="EMBL" id="AMK75510.1"/>
    </source>
</evidence>
<keyword evidence="2" id="KW-1185">Reference proteome</keyword>
<reference evidence="1 2" key="1">
    <citation type="journal article" date="2015" name="Environ. Microbiol.">
        <title>Methane oxidation coupled to nitrate reduction under hypoxia by the Gammaproteobacterium Methylomonas denitrificans, sp. nov. type strain FJG1.</title>
        <authorList>
            <person name="Kits K.D."/>
            <person name="Klotz M.G."/>
            <person name="Stein L.Y."/>
        </authorList>
    </citation>
    <scope>NUCLEOTIDE SEQUENCE [LARGE SCALE GENOMIC DNA]</scope>
    <source>
        <strain evidence="1 2">FJG1</strain>
    </source>
</reference>
<dbReference type="RefSeq" id="WP_033155967.1">
    <property type="nucleotide sequence ID" value="NZ_CP014476.1"/>
</dbReference>
<organism evidence="1 2">
    <name type="scientific">Methylomonas denitrificans</name>
    <dbReference type="NCBI Taxonomy" id="1538553"/>
    <lineage>
        <taxon>Bacteria</taxon>
        <taxon>Pseudomonadati</taxon>
        <taxon>Pseudomonadota</taxon>
        <taxon>Gammaproteobacteria</taxon>
        <taxon>Methylococcales</taxon>
        <taxon>Methylococcaceae</taxon>
        <taxon>Methylomonas</taxon>
    </lineage>
</organism>
<name>A0A140E536_9GAMM</name>
<protein>
    <submittedName>
        <fullName evidence="1">Uncharacterized protein</fullName>
    </submittedName>
</protein>
<evidence type="ECO:0000313" key="2">
    <source>
        <dbReference type="Proteomes" id="UP000030512"/>
    </source>
</evidence>
<dbReference type="KEGG" id="mdn:JT25_003230"/>
<proteinExistence type="predicted"/>
<dbReference type="STRING" id="1538553.JT25_003230"/>
<dbReference type="EMBL" id="CP014476">
    <property type="protein sequence ID" value="AMK75510.1"/>
    <property type="molecule type" value="Genomic_DNA"/>
</dbReference>
<sequence>MNHDFWKTLHGWLNVAHSNDIQAKKRLLLDLHGQLSDPGLRSDIQRILRLMDRELLARAEWAMYCVMQLR</sequence>
<dbReference type="OrthoDB" id="5785340at2"/>